<dbReference type="OrthoDB" id="6509636at2759"/>
<dbReference type="InterPro" id="IPR042099">
    <property type="entry name" value="ANL_N_sf"/>
</dbReference>
<dbReference type="Proteomes" id="UP000094526">
    <property type="component" value="Unassembled WGS sequence"/>
</dbReference>
<name>A0A1C1CMF0_9EURO</name>
<dbReference type="PANTHER" id="PTHR24096:SF194">
    <property type="entry name" value="AMP-DEPENDENT SYNTHETASE_LIGASE DOMAIN-CONTAINING PROTEIN"/>
    <property type="match status" value="1"/>
</dbReference>
<evidence type="ECO:0000259" key="1">
    <source>
        <dbReference type="Pfam" id="PF00501"/>
    </source>
</evidence>
<dbReference type="InterPro" id="IPR045851">
    <property type="entry name" value="AMP-bd_C_sf"/>
</dbReference>
<reference evidence="4" key="1">
    <citation type="submission" date="2015-07" db="EMBL/GenBank/DDBJ databases">
        <authorList>
            <person name="Teixeira M.M."/>
            <person name="Souza R.C."/>
            <person name="Almeida L.G."/>
            <person name="Vicente V.A."/>
            <person name="de Hoog S."/>
            <person name="Bocca A.L."/>
            <person name="de Almeida S.R."/>
            <person name="Vasconcelos A.T."/>
            <person name="Felipe M.S."/>
        </authorList>
    </citation>
    <scope>NUCLEOTIDE SEQUENCE [LARGE SCALE GENOMIC DNA]</scope>
    <source>
        <strain evidence="4">KSF</strain>
    </source>
</reference>
<keyword evidence="4" id="KW-1185">Reference proteome</keyword>
<accession>A0A1C1CMF0</accession>
<dbReference type="Pfam" id="PF00501">
    <property type="entry name" value="AMP-binding"/>
    <property type="match status" value="1"/>
</dbReference>
<protein>
    <submittedName>
        <fullName evidence="3">Putative 4-coumarate--CoA ligase 2</fullName>
    </submittedName>
</protein>
<dbReference type="PANTHER" id="PTHR24096">
    <property type="entry name" value="LONG-CHAIN-FATTY-ACID--COA LIGASE"/>
    <property type="match status" value="1"/>
</dbReference>
<feature type="domain" description="AMP-binding enzyme C-terminal" evidence="2">
    <location>
        <begin position="510"/>
        <end position="587"/>
    </location>
</feature>
<sequence>MSARLRSQQPHISSERHLRGTSILNDVLELTHFLCVKVVSDMPFVSKLASLPLQKCSILDFLFPPNQAVSDKPLWIDATDPSYWQSPKSALALARRLGFGLRKLGVQSGDRCLLFTPNHIMVPVSYLGIVGTGAAFSGANPAFTETELRYQITTLQPKVLLVHPNLISTAKAAAAKSAVPGLHLYVFSDRRTGPLQGLPDWHDILGTPEQGETWQWKKLGPEESQTTIAAINFSSGTTGLPKGVCVSHFNVISNVKQIKSLYDFDPSEKWAGFLPLYHAYGQCYAILMATINHIPMLVIGKFDFVEYLRIIQDHKITRLQTVPPILIMLNKRPETADYDLSSVKEILCGAAPLSKELEASVSRKFNVRITQGWGMTETTCAATGVPYYERHRTGSVGVVMPNTEVKMITEDGDEASVEEPGELYVRGPQICLGYWRNERATLDSFDPVEGWLKTGDVAMMSREGWLSIVDRKKVCCTKCLTPPAEHKLIKVASLWQELIKVQALQVSPAEVEASLIEHPDIADAGVVGITLEDNEWPRAYVALKDESRGKVTETQVQEWLNARVAKHKRLVGGVAFVPEVPRLASGKIQRKVMKEWAKRDAMRMVASRQKL</sequence>
<dbReference type="STRING" id="86049.A0A1C1CMF0"/>
<dbReference type="Gene3D" id="3.30.300.30">
    <property type="match status" value="1"/>
</dbReference>
<organism evidence="3 4">
    <name type="scientific">Cladophialophora carrionii</name>
    <dbReference type="NCBI Taxonomy" id="86049"/>
    <lineage>
        <taxon>Eukaryota</taxon>
        <taxon>Fungi</taxon>
        <taxon>Dikarya</taxon>
        <taxon>Ascomycota</taxon>
        <taxon>Pezizomycotina</taxon>
        <taxon>Eurotiomycetes</taxon>
        <taxon>Chaetothyriomycetidae</taxon>
        <taxon>Chaetothyriales</taxon>
        <taxon>Herpotrichiellaceae</taxon>
        <taxon>Cladophialophora</taxon>
    </lineage>
</organism>
<feature type="domain" description="AMP-dependent synthetase/ligase" evidence="1">
    <location>
        <begin position="76"/>
        <end position="435"/>
    </location>
</feature>
<dbReference type="PROSITE" id="PS00455">
    <property type="entry name" value="AMP_BINDING"/>
    <property type="match status" value="1"/>
</dbReference>
<dbReference type="Pfam" id="PF13193">
    <property type="entry name" value="AMP-binding_C"/>
    <property type="match status" value="1"/>
</dbReference>
<dbReference type="CDD" id="cd05911">
    <property type="entry name" value="Firefly_Luc_like"/>
    <property type="match status" value="1"/>
</dbReference>
<dbReference type="SUPFAM" id="SSF56801">
    <property type="entry name" value="Acetyl-CoA synthetase-like"/>
    <property type="match status" value="1"/>
</dbReference>
<dbReference type="GO" id="GO:0016405">
    <property type="term" value="F:CoA-ligase activity"/>
    <property type="evidence" value="ECO:0007669"/>
    <property type="project" value="TreeGrafter"/>
</dbReference>
<dbReference type="EMBL" id="LGRB01000010">
    <property type="protein sequence ID" value="OCT49684.1"/>
    <property type="molecule type" value="Genomic_DNA"/>
</dbReference>
<dbReference type="Gene3D" id="3.40.50.12780">
    <property type="entry name" value="N-terminal domain of ligase-like"/>
    <property type="match status" value="1"/>
</dbReference>
<dbReference type="InterPro" id="IPR020845">
    <property type="entry name" value="AMP-binding_CS"/>
</dbReference>
<evidence type="ECO:0000313" key="4">
    <source>
        <dbReference type="Proteomes" id="UP000094526"/>
    </source>
</evidence>
<dbReference type="InterPro" id="IPR000873">
    <property type="entry name" value="AMP-dep_synth/lig_dom"/>
</dbReference>
<dbReference type="VEuPathDB" id="FungiDB:CLCR_06826"/>
<dbReference type="eggNOG" id="KOG1176">
    <property type="taxonomic scope" value="Eukaryota"/>
</dbReference>
<dbReference type="InterPro" id="IPR025110">
    <property type="entry name" value="AMP-bd_C"/>
</dbReference>
<proteinExistence type="predicted"/>
<dbReference type="AlphaFoldDB" id="A0A1C1CMF0"/>
<evidence type="ECO:0000259" key="2">
    <source>
        <dbReference type="Pfam" id="PF13193"/>
    </source>
</evidence>
<keyword evidence="3" id="KW-0436">Ligase</keyword>
<dbReference type="VEuPathDB" id="FungiDB:G647_09930"/>
<comment type="caution">
    <text evidence="3">The sequence shown here is derived from an EMBL/GenBank/DDBJ whole genome shotgun (WGS) entry which is preliminary data.</text>
</comment>
<evidence type="ECO:0000313" key="3">
    <source>
        <dbReference type="EMBL" id="OCT49684.1"/>
    </source>
</evidence>
<gene>
    <name evidence="3" type="primary">4cl2</name>
    <name evidence="3" type="ORF">CLCR_06826</name>
</gene>